<dbReference type="SMART" id="SM00978">
    <property type="entry name" value="Tim44"/>
    <property type="match status" value="1"/>
</dbReference>
<name>A0A2M4BTA7_9DIPT</name>
<feature type="region of interest" description="Disordered" evidence="9">
    <location>
        <begin position="306"/>
        <end position="340"/>
    </location>
</feature>
<evidence type="ECO:0000256" key="6">
    <source>
        <dbReference type="ARBA" id="ARBA00038073"/>
    </source>
</evidence>
<dbReference type="SUPFAM" id="SSF54427">
    <property type="entry name" value="NTF2-like"/>
    <property type="match status" value="1"/>
</dbReference>
<dbReference type="GO" id="GO:0005840">
    <property type="term" value="C:ribosome"/>
    <property type="evidence" value="ECO:0007669"/>
    <property type="project" value="UniProtKB-KW"/>
</dbReference>
<evidence type="ECO:0000256" key="3">
    <source>
        <dbReference type="ARBA" id="ARBA00022980"/>
    </source>
</evidence>
<evidence type="ECO:0000256" key="5">
    <source>
        <dbReference type="ARBA" id="ARBA00023274"/>
    </source>
</evidence>
<keyword evidence="2" id="KW-0809">Transit peptide</keyword>
<evidence type="ECO:0000259" key="10">
    <source>
        <dbReference type="SMART" id="SM00978"/>
    </source>
</evidence>
<comment type="subcellular location">
    <subcellularLocation>
        <location evidence="1">Mitochondrion</location>
    </subcellularLocation>
</comment>
<feature type="compositionally biased region" description="Basic and acidic residues" evidence="9">
    <location>
        <begin position="319"/>
        <end position="333"/>
    </location>
</feature>
<dbReference type="FunFam" id="3.10.450.240:FF:000003">
    <property type="entry name" value="39S ribosomal protein L45, mitochondrial"/>
    <property type="match status" value="1"/>
</dbReference>
<keyword evidence="5" id="KW-0687">Ribonucleoprotein</keyword>
<evidence type="ECO:0000256" key="7">
    <source>
        <dbReference type="ARBA" id="ARBA00039448"/>
    </source>
</evidence>
<reference evidence="11" key="1">
    <citation type="submission" date="2018-01" db="EMBL/GenBank/DDBJ databases">
        <title>An insight into the sialome of Amazonian anophelines.</title>
        <authorList>
            <person name="Ribeiro J.M."/>
            <person name="Scarpassa V."/>
            <person name="Calvo E."/>
        </authorList>
    </citation>
    <scope>NUCLEOTIDE SEQUENCE</scope>
    <source>
        <tissue evidence="11">Salivary glands</tissue>
    </source>
</reference>
<dbReference type="InterPro" id="IPR007379">
    <property type="entry name" value="Tim44-like_dom"/>
</dbReference>
<evidence type="ECO:0000256" key="4">
    <source>
        <dbReference type="ARBA" id="ARBA00023128"/>
    </source>
</evidence>
<evidence type="ECO:0000256" key="1">
    <source>
        <dbReference type="ARBA" id="ARBA00004173"/>
    </source>
</evidence>
<evidence type="ECO:0000313" key="11">
    <source>
        <dbReference type="EMBL" id="MBW56242.1"/>
    </source>
</evidence>
<dbReference type="Pfam" id="PF04280">
    <property type="entry name" value="Tim44"/>
    <property type="match status" value="1"/>
</dbReference>
<protein>
    <recommendedName>
        <fullName evidence="7">Large ribosomal subunit protein mL45</fullName>
    </recommendedName>
    <alternativeName>
        <fullName evidence="8">39S ribosomal protein L45, mitochondrial</fullName>
    </alternativeName>
</protein>
<dbReference type="InterPro" id="IPR032710">
    <property type="entry name" value="NTF2-like_dom_sf"/>
</dbReference>
<dbReference type="PANTHER" id="PTHR28554:SF1">
    <property type="entry name" value="LARGE RIBOSOMAL SUBUNIT PROTEIN ML45"/>
    <property type="match status" value="1"/>
</dbReference>
<dbReference type="EMBL" id="GGFJ01007101">
    <property type="protein sequence ID" value="MBW56242.1"/>
    <property type="molecule type" value="Transcribed_RNA"/>
</dbReference>
<feature type="domain" description="Tim44-like" evidence="10">
    <location>
        <begin position="141"/>
        <end position="289"/>
    </location>
</feature>
<accession>A0A2M4BTA7</accession>
<dbReference type="GO" id="GO:1990904">
    <property type="term" value="C:ribonucleoprotein complex"/>
    <property type="evidence" value="ECO:0007669"/>
    <property type="project" value="UniProtKB-KW"/>
</dbReference>
<dbReference type="InterPro" id="IPR051975">
    <property type="entry name" value="mtLSU_mL45"/>
</dbReference>
<sequence>MALAAAGRSAIRFLQLPTSGLLAPCLQNGCIINQQQQQVRHRRTKHWDPKWKRLRKAKFIKIDIPNLNERPEDLTQEQIKTRMKERGILPPRPWLERPFYISCTGGVFEPYVPPEGDGRMSAISREGAKQAIEQLEKKTKSMMAIRKIRSYDEDFDARDFASQAQDIYIQAHHTMCEKNKYKLREIVTERAYPELMHNVTDKTIRWQFIKSLEPPRVVHARCTDVITKENIFAQVTVRFHSQQLLAIYDRFGRLMHGSETIEKDCLEYVVFEKHLANEYGVWRLHEKIIPEWMPPKAPAYITYRVDDEPPPAPEPAEAVETKDVVAAKEDSKSEATAVSA</sequence>
<keyword evidence="3 11" id="KW-0689">Ribosomal protein</keyword>
<dbReference type="GO" id="GO:0005739">
    <property type="term" value="C:mitochondrion"/>
    <property type="evidence" value="ECO:0007669"/>
    <property type="project" value="UniProtKB-SubCell"/>
</dbReference>
<evidence type="ECO:0000256" key="8">
    <source>
        <dbReference type="ARBA" id="ARBA00043031"/>
    </source>
</evidence>
<dbReference type="PANTHER" id="PTHR28554">
    <property type="entry name" value="39S RIBOSOMAL PROTEIN L45, MITOCHONDRIAL"/>
    <property type="match status" value="1"/>
</dbReference>
<dbReference type="AlphaFoldDB" id="A0A2M4BTA7"/>
<dbReference type="Gene3D" id="3.10.450.240">
    <property type="match status" value="1"/>
</dbReference>
<keyword evidence="4" id="KW-0496">Mitochondrion</keyword>
<proteinExistence type="inferred from homology"/>
<comment type="similarity">
    <text evidence="6">Belongs to the mitochondrion-specific ribosomal protein mL45 family.</text>
</comment>
<evidence type="ECO:0000256" key="9">
    <source>
        <dbReference type="SAM" id="MobiDB-lite"/>
    </source>
</evidence>
<organism evidence="11">
    <name type="scientific">Anopheles marajoara</name>
    <dbReference type="NCBI Taxonomy" id="58244"/>
    <lineage>
        <taxon>Eukaryota</taxon>
        <taxon>Metazoa</taxon>
        <taxon>Ecdysozoa</taxon>
        <taxon>Arthropoda</taxon>
        <taxon>Hexapoda</taxon>
        <taxon>Insecta</taxon>
        <taxon>Pterygota</taxon>
        <taxon>Neoptera</taxon>
        <taxon>Endopterygota</taxon>
        <taxon>Diptera</taxon>
        <taxon>Nematocera</taxon>
        <taxon>Culicoidea</taxon>
        <taxon>Culicidae</taxon>
        <taxon>Anophelinae</taxon>
        <taxon>Anopheles</taxon>
    </lineage>
</organism>
<evidence type="ECO:0000256" key="2">
    <source>
        <dbReference type="ARBA" id="ARBA00022946"/>
    </source>
</evidence>